<evidence type="ECO:0000313" key="6">
    <source>
        <dbReference type="EMBL" id="QZD86483.1"/>
    </source>
</evidence>
<feature type="transmembrane region" description="Helical" evidence="5">
    <location>
        <begin position="176"/>
        <end position="204"/>
    </location>
</feature>
<comment type="subcellular location">
    <subcellularLocation>
        <location evidence="5">Cell membrane</location>
        <topology evidence="5">Multi-pass membrane protein</topology>
    </subcellularLocation>
    <subcellularLocation>
        <location evidence="1">Membrane</location>
        <topology evidence="1">Multi-pass membrane protein</topology>
    </subcellularLocation>
</comment>
<organism evidence="6 7">
    <name type="scientific">Qipengyuania psychrotolerans</name>
    <dbReference type="NCBI Taxonomy" id="2867238"/>
    <lineage>
        <taxon>Bacteria</taxon>
        <taxon>Pseudomonadati</taxon>
        <taxon>Pseudomonadota</taxon>
        <taxon>Alphaproteobacteria</taxon>
        <taxon>Sphingomonadales</taxon>
        <taxon>Erythrobacteraceae</taxon>
        <taxon>Qipengyuania</taxon>
    </lineage>
</organism>
<gene>
    <name evidence="6" type="ORF">K3166_09545</name>
</gene>
<feature type="transmembrane region" description="Helical" evidence="5">
    <location>
        <begin position="237"/>
        <end position="256"/>
    </location>
</feature>
<evidence type="ECO:0000256" key="4">
    <source>
        <dbReference type="ARBA" id="ARBA00023136"/>
    </source>
</evidence>
<name>A0ABX8ZBX6_9SPHN</name>
<feature type="transmembrane region" description="Helical" evidence="5">
    <location>
        <begin position="12"/>
        <end position="38"/>
    </location>
</feature>
<evidence type="ECO:0000256" key="2">
    <source>
        <dbReference type="ARBA" id="ARBA00022692"/>
    </source>
</evidence>
<feature type="transmembrane region" description="Helical" evidence="5">
    <location>
        <begin position="110"/>
        <end position="130"/>
    </location>
</feature>
<feature type="transmembrane region" description="Helical" evidence="5">
    <location>
        <begin position="44"/>
        <end position="72"/>
    </location>
</feature>
<comment type="similarity">
    <text evidence="5">Belongs to the 4-toluene sulfonate uptake permease (TSUP) (TC 2.A.102) family.</text>
</comment>
<feature type="transmembrane region" description="Helical" evidence="5">
    <location>
        <begin position="211"/>
        <end position="231"/>
    </location>
</feature>
<evidence type="ECO:0000256" key="3">
    <source>
        <dbReference type="ARBA" id="ARBA00022989"/>
    </source>
</evidence>
<dbReference type="PANTHER" id="PTHR43701">
    <property type="entry name" value="MEMBRANE TRANSPORTER PROTEIN MJ0441-RELATED"/>
    <property type="match status" value="1"/>
</dbReference>
<sequence>MDVYLPIANLSVDGLFIVALGVLTGVLSGLFGVGGGFLTTPLLIFYGIPPTVAAASASTQVTGASVSGVVAYSKRRGVDYRMGAVMIGGGIIGSGIGALLFNFFRAIGQIDVVINALYVVLLGSIGLLMAKESIQTLRGSSGTQVARRRHHPLVASLPFRWRFYGSGLYISPLAPLIVGVLVGILTMLMGVGGGFILVPAMLYILGMSSNVVVGTSLFNILFVTIATTIMHSLTTKAVDIVLVALLLLGSVSGAQIGSQFAVKAKPEILRLVLAAIVLAVAFRMFLGLFYRPDEIYTVYPL</sequence>
<keyword evidence="4 5" id="KW-0472">Membrane</keyword>
<dbReference type="InterPro" id="IPR002781">
    <property type="entry name" value="TM_pro_TauE-like"/>
</dbReference>
<keyword evidence="2 5" id="KW-0812">Transmembrane</keyword>
<dbReference type="Pfam" id="PF01925">
    <property type="entry name" value="TauE"/>
    <property type="match status" value="1"/>
</dbReference>
<reference evidence="6 7" key="1">
    <citation type="submission" date="2021-08" db="EMBL/GenBank/DDBJ databases">
        <title>Comparative Genomics Analysis of the Genus Qipengyuania Reveals Extensive Genetic Diversity and Metabolic Versatility, Including the Description of Fifteen Novel Species.</title>
        <authorList>
            <person name="Liu Y."/>
        </authorList>
    </citation>
    <scope>NUCLEOTIDE SEQUENCE [LARGE SCALE GENOMIC DNA]</scope>
    <source>
        <strain evidence="6 7">1XM2-8</strain>
    </source>
</reference>
<accession>A0ABX8ZBX6</accession>
<feature type="transmembrane region" description="Helical" evidence="5">
    <location>
        <begin position="84"/>
        <end position="104"/>
    </location>
</feature>
<dbReference type="EMBL" id="CP081297">
    <property type="protein sequence ID" value="QZD86483.1"/>
    <property type="molecule type" value="Genomic_DNA"/>
</dbReference>
<dbReference type="InterPro" id="IPR051598">
    <property type="entry name" value="TSUP/Inactive_protease-like"/>
</dbReference>
<evidence type="ECO:0000256" key="1">
    <source>
        <dbReference type="ARBA" id="ARBA00004141"/>
    </source>
</evidence>
<protein>
    <recommendedName>
        <fullName evidence="5">Probable membrane transporter protein</fullName>
    </recommendedName>
</protein>
<dbReference type="Proteomes" id="UP000824280">
    <property type="component" value="Chromosome"/>
</dbReference>
<keyword evidence="5" id="KW-1003">Cell membrane</keyword>
<feature type="transmembrane region" description="Helical" evidence="5">
    <location>
        <begin position="268"/>
        <end position="290"/>
    </location>
</feature>
<dbReference type="RefSeq" id="WP_221422027.1">
    <property type="nucleotide sequence ID" value="NZ_CP081297.1"/>
</dbReference>
<keyword evidence="7" id="KW-1185">Reference proteome</keyword>
<evidence type="ECO:0000256" key="5">
    <source>
        <dbReference type="RuleBase" id="RU363041"/>
    </source>
</evidence>
<evidence type="ECO:0000313" key="7">
    <source>
        <dbReference type="Proteomes" id="UP000824280"/>
    </source>
</evidence>
<keyword evidence="3 5" id="KW-1133">Transmembrane helix</keyword>
<proteinExistence type="inferred from homology"/>
<dbReference type="PANTHER" id="PTHR43701:SF12">
    <property type="entry name" value="MEMBRANE TRANSPORTER PROTEIN YTNM-RELATED"/>
    <property type="match status" value="1"/>
</dbReference>